<reference evidence="4" key="1">
    <citation type="submission" date="2023-03" db="EMBL/GenBank/DDBJ databases">
        <title>Complete genome of Cladonia borealis.</title>
        <authorList>
            <person name="Park H."/>
        </authorList>
    </citation>
    <scope>NUCLEOTIDE SEQUENCE</scope>
    <source>
        <strain evidence="4">ANT050790</strain>
    </source>
</reference>
<dbReference type="PANTHER" id="PTHR43618">
    <property type="entry name" value="7-ALPHA-HYDROXYSTEROID DEHYDROGENASE"/>
    <property type="match status" value="1"/>
</dbReference>
<comment type="caution">
    <text evidence="4">The sequence shown here is derived from an EMBL/GenBank/DDBJ whole genome shotgun (WGS) entry which is preliminary data.</text>
</comment>
<dbReference type="AlphaFoldDB" id="A0AA39QY94"/>
<keyword evidence="5" id="KW-1185">Reference proteome</keyword>
<comment type="similarity">
    <text evidence="1">Belongs to the short-chain dehydrogenases/reductases (SDR) family.</text>
</comment>
<evidence type="ECO:0000313" key="4">
    <source>
        <dbReference type="EMBL" id="KAK0510169.1"/>
    </source>
</evidence>
<proteinExistence type="inferred from homology"/>
<gene>
    <name evidence="4" type="ORF">JMJ35_007563</name>
</gene>
<dbReference type="CDD" id="cd05233">
    <property type="entry name" value="SDR_c"/>
    <property type="match status" value="1"/>
</dbReference>
<sequence>MANILKGKVALVTASSAGLGAAAARALASEGMRVVINYSANEQRADDLVKSLAEEFSSMIQSDDETWGLRFHSIQADLGVRADITGLVYETVEVMGRLDVVVSNGGWTRFSNFSDLEDGVEEADWDRCFNMNVKSHLWLIHAAKKHLDETEGAFITTASLAGVIPIGSSLAYAVTKAAQIHLVKSLATIVGPKIRCNSVSPAVLLTDWGRKFSDEKLAAAKEKSKLKRLATVEDVANQIVLFAKSRSVTGTNAVIDCGSSL</sequence>
<dbReference type="InterPro" id="IPR036291">
    <property type="entry name" value="NAD(P)-bd_dom_sf"/>
</dbReference>
<organism evidence="4 5">
    <name type="scientific">Cladonia borealis</name>
    <dbReference type="NCBI Taxonomy" id="184061"/>
    <lineage>
        <taxon>Eukaryota</taxon>
        <taxon>Fungi</taxon>
        <taxon>Dikarya</taxon>
        <taxon>Ascomycota</taxon>
        <taxon>Pezizomycotina</taxon>
        <taxon>Lecanoromycetes</taxon>
        <taxon>OSLEUM clade</taxon>
        <taxon>Lecanoromycetidae</taxon>
        <taxon>Lecanorales</taxon>
        <taxon>Lecanorineae</taxon>
        <taxon>Cladoniaceae</taxon>
        <taxon>Cladonia</taxon>
    </lineage>
</organism>
<keyword evidence="2" id="KW-0521">NADP</keyword>
<evidence type="ECO:0000256" key="1">
    <source>
        <dbReference type="ARBA" id="ARBA00006484"/>
    </source>
</evidence>
<dbReference type="SUPFAM" id="SSF51735">
    <property type="entry name" value="NAD(P)-binding Rossmann-fold domains"/>
    <property type="match status" value="1"/>
</dbReference>
<accession>A0AA39QY94</accession>
<dbReference type="InterPro" id="IPR002347">
    <property type="entry name" value="SDR_fam"/>
</dbReference>
<dbReference type="EMBL" id="JAFEKC020000017">
    <property type="protein sequence ID" value="KAK0510169.1"/>
    <property type="molecule type" value="Genomic_DNA"/>
</dbReference>
<dbReference type="Proteomes" id="UP001166286">
    <property type="component" value="Unassembled WGS sequence"/>
</dbReference>
<evidence type="ECO:0000256" key="3">
    <source>
        <dbReference type="ARBA" id="ARBA00023002"/>
    </source>
</evidence>
<dbReference type="Gene3D" id="3.40.50.720">
    <property type="entry name" value="NAD(P)-binding Rossmann-like Domain"/>
    <property type="match status" value="1"/>
</dbReference>
<keyword evidence="3" id="KW-0560">Oxidoreductase</keyword>
<evidence type="ECO:0000313" key="5">
    <source>
        <dbReference type="Proteomes" id="UP001166286"/>
    </source>
</evidence>
<name>A0AA39QY94_9LECA</name>
<dbReference type="InterPro" id="IPR052178">
    <property type="entry name" value="Sec_Metab_Biosynth_SDR"/>
</dbReference>
<protein>
    <submittedName>
        <fullName evidence="4">Uncharacterized protein</fullName>
    </submittedName>
</protein>
<evidence type="ECO:0000256" key="2">
    <source>
        <dbReference type="ARBA" id="ARBA00022857"/>
    </source>
</evidence>
<dbReference type="GO" id="GO:0016491">
    <property type="term" value="F:oxidoreductase activity"/>
    <property type="evidence" value="ECO:0007669"/>
    <property type="project" value="UniProtKB-KW"/>
</dbReference>
<dbReference type="PANTHER" id="PTHR43618:SF13">
    <property type="entry name" value="CHAIN DEHYDROGENASE, PUTATIVE (AFU_ORTHOLOGUE AFUA_1G17650)-RELATED"/>
    <property type="match status" value="1"/>
</dbReference>
<dbReference type="PRINTS" id="PR00081">
    <property type="entry name" value="GDHRDH"/>
</dbReference>
<dbReference type="Pfam" id="PF13561">
    <property type="entry name" value="adh_short_C2"/>
    <property type="match status" value="1"/>
</dbReference>